<accession>A0A812ETV8</accession>
<name>A0A812ETV8_9ARCH</name>
<dbReference type="PROSITE" id="PS51464">
    <property type="entry name" value="SIS"/>
    <property type="match status" value="1"/>
</dbReference>
<proteinExistence type="inferred from homology"/>
<feature type="domain" description="SIS" evidence="3">
    <location>
        <begin position="33"/>
        <end position="166"/>
    </location>
</feature>
<dbReference type="Proteomes" id="UP000655759">
    <property type="component" value="Unassembled WGS sequence"/>
</dbReference>
<comment type="caution">
    <text evidence="4">The sequence shown here is derived from an EMBL/GenBank/DDBJ whole genome shotgun (WGS) entry which is preliminary data.</text>
</comment>
<evidence type="ECO:0000256" key="2">
    <source>
        <dbReference type="ARBA" id="ARBA00023235"/>
    </source>
</evidence>
<dbReference type="Pfam" id="PF10432">
    <property type="entry name" value="bact-PGI_C"/>
    <property type="match status" value="1"/>
</dbReference>
<dbReference type="GO" id="GO:0005975">
    <property type="term" value="P:carbohydrate metabolic process"/>
    <property type="evidence" value="ECO:0007669"/>
    <property type="project" value="InterPro"/>
</dbReference>
<dbReference type="GO" id="GO:0004347">
    <property type="term" value="F:glucose-6-phosphate isomerase activity"/>
    <property type="evidence" value="ECO:0007669"/>
    <property type="project" value="InterPro"/>
</dbReference>
<organism evidence="4 5">
    <name type="scientific">Candidatus Nitrosotenuis uzonensis</name>
    <dbReference type="NCBI Taxonomy" id="1407055"/>
    <lineage>
        <taxon>Archaea</taxon>
        <taxon>Nitrososphaerota</taxon>
        <taxon>Candidatus Nitrosotenuis</taxon>
    </lineage>
</organism>
<reference evidence="4" key="1">
    <citation type="submission" date="2021-02" db="EMBL/GenBank/DDBJ databases">
        <authorList>
            <person name="Han P."/>
        </authorList>
    </citation>
    <scope>NUCLEOTIDE SEQUENCE</scope>
    <source>
        <strain evidence="4">Candidatus Nitrosotenuis uzonensis 5A</strain>
    </source>
</reference>
<dbReference type="GO" id="GO:0097367">
    <property type="term" value="F:carbohydrate derivative binding"/>
    <property type="evidence" value="ECO:0007669"/>
    <property type="project" value="InterPro"/>
</dbReference>
<dbReference type="CDD" id="cd05017">
    <property type="entry name" value="SIS_PGI_PMI_1"/>
    <property type="match status" value="1"/>
</dbReference>
<gene>
    <name evidence="4" type="ORF">NUZ5A_20262</name>
</gene>
<dbReference type="SUPFAM" id="SSF53697">
    <property type="entry name" value="SIS domain"/>
    <property type="match status" value="1"/>
</dbReference>
<evidence type="ECO:0000256" key="1">
    <source>
        <dbReference type="ARBA" id="ARBA00010523"/>
    </source>
</evidence>
<dbReference type="RefSeq" id="WP_320412402.1">
    <property type="nucleotide sequence ID" value="NZ_CAJNAQ010000002.1"/>
</dbReference>
<evidence type="ECO:0000313" key="5">
    <source>
        <dbReference type="Proteomes" id="UP000655759"/>
    </source>
</evidence>
<dbReference type="Pfam" id="PF01380">
    <property type="entry name" value="SIS"/>
    <property type="match status" value="1"/>
</dbReference>
<dbReference type="CDD" id="cd05637">
    <property type="entry name" value="SIS_PGI_PMI_2"/>
    <property type="match status" value="1"/>
</dbReference>
<dbReference type="AlphaFoldDB" id="A0A812ETV8"/>
<comment type="similarity">
    <text evidence="1">Belongs to the PGI/PMI family.</text>
</comment>
<dbReference type="InterPro" id="IPR001347">
    <property type="entry name" value="SIS_dom"/>
</dbReference>
<keyword evidence="2 4" id="KW-0413">Isomerase</keyword>
<sequence>MLTITDLVNIDTQAMYKIYDIWPQIARESYESVNDVIDYKNIDHIVFAGVGGSGAIGDLFSAILSKSNIHVSLTKGYLLPNTVDSNTLVVTTSVSGNTAETLTVLESAKKTDCKIIGFSDGGLMMDYCTKNNLEHRHVQRIHSPRVSFIKYVYYILGTLNSVIPIKKTDVLESLSELDRVSTKLRSDNLTETNPSMMLADWIEGIPLIYYPWGLQAAAIRFKNSLQENAKIHAMAEDIIEACHNGIVSWEKPSNVQPILLRGVDDYIKTKERWNIIKEYFEKHNICYKEVYSIEGNILSKLVCLIYLLDYTSIYYAVGCNIDPSPVKSIDFIKERLSK</sequence>
<protein>
    <submittedName>
        <fullName evidence="4">Transcriptional regulator, RpiR family</fullName>
        <ecNumber evidence="4">5.3.1.8</ecNumber>
    </submittedName>
</protein>
<dbReference type="EC" id="5.3.1.8" evidence="4"/>
<evidence type="ECO:0000259" key="3">
    <source>
        <dbReference type="PROSITE" id="PS51464"/>
    </source>
</evidence>
<dbReference type="GO" id="GO:0004476">
    <property type="term" value="F:mannose-6-phosphate isomerase activity"/>
    <property type="evidence" value="ECO:0007669"/>
    <property type="project" value="UniProtKB-EC"/>
</dbReference>
<dbReference type="InterPro" id="IPR019490">
    <property type="entry name" value="Glu6P/Mann6P_isomerase_C"/>
</dbReference>
<dbReference type="InterPro" id="IPR035484">
    <property type="entry name" value="SIS_PGI/PMI_1"/>
</dbReference>
<dbReference type="Gene3D" id="3.40.50.10490">
    <property type="entry name" value="Glucose-6-phosphate isomerase like protein, domain 1"/>
    <property type="match status" value="2"/>
</dbReference>
<dbReference type="GO" id="GO:1901135">
    <property type="term" value="P:carbohydrate derivative metabolic process"/>
    <property type="evidence" value="ECO:0007669"/>
    <property type="project" value="InterPro"/>
</dbReference>
<dbReference type="InterPro" id="IPR046348">
    <property type="entry name" value="SIS_dom_sf"/>
</dbReference>
<evidence type="ECO:0000313" key="4">
    <source>
        <dbReference type="EMBL" id="CAE6487108.1"/>
    </source>
</evidence>
<dbReference type="EMBL" id="CAJNAQ010000002">
    <property type="protein sequence ID" value="CAE6487108.1"/>
    <property type="molecule type" value="Genomic_DNA"/>
</dbReference>